<protein>
    <recommendedName>
        <fullName evidence="3">2-oxoacid oxidoreductase (ferredoxin)</fullName>
        <ecNumber evidence="3">1.2.7.11</ecNumber>
    </recommendedName>
</protein>
<keyword evidence="4" id="KW-0560">Oxidoreductase</keyword>
<evidence type="ECO:0000256" key="2">
    <source>
        <dbReference type="ARBA" id="ARBA00011631"/>
    </source>
</evidence>
<reference evidence="8 9" key="1">
    <citation type="journal article" date="2018" name="Syst. Appl. Microbiol.">
        <title>A new symbiotic nanoarchaeote (Candidatus Nanoclepta minutus) and its host (Zestosphaera tikiterensis gen. nov., sp. nov.) from a New Zealand hot spring.</title>
        <authorList>
            <person name="St John E."/>
            <person name="Liu Y."/>
            <person name="Podar M."/>
            <person name="Stott M.B."/>
            <person name="Meneghin J."/>
            <person name="Chen Z."/>
            <person name="Lagutin K."/>
            <person name="Mitchell K."/>
            <person name="Reysenbach A.L."/>
        </authorList>
    </citation>
    <scope>NUCLEOTIDE SEQUENCE [LARGE SCALE GENOMIC DNA]</scope>
    <source>
        <strain evidence="8">NZ3</strain>
    </source>
</reference>
<dbReference type="Pfam" id="PF17147">
    <property type="entry name" value="PFOR_II"/>
    <property type="match status" value="1"/>
</dbReference>
<dbReference type="InterPro" id="IPR002880">
    <property type="entry name" value="Pyrv_Fd/Flavodoxin_OxRdtase_N"/>
</dbReference>
<dbReference type="GO" id="GO:0018491">
    <property type="term" value="F:2-oxobutyrate synthase activity"/>
    <property type="evidence" value="ECO:0007669"/>
    <property type="project" value="UniProtKB-ARBA"/>
</dbReference>
<dbReference type="SUPFAM" id="SSF52518">
    <property type="entry name" value="Thiamin diphosphate-binding fold (THDP-binding)"/>
    <property type="match status" value="1"/>
</dbReference>
<organism evidence="8 9">
    <name type="scientific">Zestosphaera tikiterensis</name>
    <dbReference type="NCBI Taxonomy" id="1973259"/>
    <lineage>
        <taxon>Archaea</taxon>
        <taxon>Thermoproteota</taxon>
        <taxon>Thermoprotei</taxon>
        <taxon>Desulfurococcales</taxon>
        <taxon>Desulfurococcaceae</taxon>
        <taxon>Zestosphaera</taxon>
    </lineage>
</organism>
<dbReference type="EMBL" id="NBVN01000003">
    <property type="protein sequence ID" value="PUA32849.1"/>
    <property type="molecule type" value="Genomic_DNA"/>
</dbReference>
<comment type="subunit">
    <text evidence="2">Heterodimer composed of an alpha and a beta subunit.</text>
</comment>
<keyword evidence="8" id="KW-0670">Pyruvate</keyword>
<dbReference type="Pfam" id="PF01855">
    <property type="entry name" value="POR_N"/>
    <property type="match status" value="1"/>
</dbReference>
<gene>
    <name evidence="8" type="ORF">B7O98_05275</name>
</gene>
<dbReference type="CDD" id="cd07034">
    <property type="entry name" value="TPP_PYR_PFOR_IOR-alpha_like"/>
    <property type="match status" value="1"/>
</dbReference>
<dbReference type="InterPro" id="IPR009014">
    <property type="entry name" value="Transketo_C/PFOR_II"/>
</dbReference>
<dbReference type="FunFam" id="3.40.50.970:FF:000012">
    <property type="entry name" value="Pyruvate:ferredoxin (Flavodoxin) oxidoreductase"/>
    <property type="match status" value="1"/>
</dbReference>
<evidence type="ECO:0000256" key="5">
    <source>
        <dbReference type="ARBA" id="ARBA00048893"/>
    </source>
</evidence>
<proteinExistence type="predicted"/>
<dbReference type="PANTHER" id="PTHR32154:SF0">
    <property type="entry name" value="PYRUVATE-FLAVODOXIN OXIDOREDUCTASE-RELATED"/>
    <property type="match status" value="1"/>
</dbReference>
<evidence type="ECO:0000256" key="1">
    <source>
        <dbReference type="ARBA" id="ARBA00011595"/>
    </source>
</evidence>
<dbReference type="Proteomes" id="UP000244093">
    <property type="component" value="Unassembled WGS sequence"/>
</dbReference>
<dbReference type="InterPro" id="IPR029061">
    <property type="entry name" value="THDP-binding"/>
</dbReference>
<dbReference type="EC" id="1.2.7.11" evidence="3"/>
<name>A0A2R7Y652_9CREN</name>
<dbReference type="GO" id="GO:0006979">
    <property type="term" value="P:response to oxidative stress"/>
    <property type="evidence" value="ECO:0007669"/>
    <property type="project" value="TreeGrafter"/>
</dbReference>
<dbReference type="InterPro" id="IPR050722">
    <property type="entry name" value="Pyruvate:ferred/Flavod_OxRd"/>
</dbReference>
<dbReference type="InterPro" id="IPR033412">
    <property type="entry name" value="PFOR_II"/>
</dbReference>
<accession>A0A2R7Y652</accession>
<evidence type="ECO:0000259" key="7">
    <source>
        <dbReference type="Pfam" id="PF17147"/>
    </source>
</evidence>
<evidence type="ECO:0000256" key="4">
    <source>
        <dbReference type="ARBA" id="ARBA00023002"/>
    </source>
</evidence>
<dbReference type="Gene3D" id="3.40.50.920">
    <property type="match status" value="1"/>
</dbReference>
<evidence type="ECO:0000313" key="8">
    <source>
        <dbReference type="EMBL" id="PUA32849.1"/>
    </source>
</evidence>
<dbReference type="AlphaFoldDB" id="A0A2R7Y652"/>
<evidence type="ECO:0000256" key="3">
    <source>
        <dbReference type="ARBA" id="ARBA00012691"/>
    </source>
</evidence>
<comment type="subunit">
    <text evidence="1">Heterotetramer of one alpha, one beta, one delta and one gamma chain.</text>
</comment>
<sequence>MGLVLTTLTGNYAVSYAVKLSRVKVVSAYPITPQTTIVEKIAQLIEDGEMDAEMIRVESEHSALAAAYGAASAGVRAFTATSSHGLLYMHEMLWWVAGSRIPLVMAVATRTIGPPWNIWTDHSDLMDQRDTGWLIAMAENNQEVLDETIKMFKITEDPRVYLPGIVGLDAFILTHTSEPVDIPTQEVVDQFLPDRRQPYVFKAGDPLIMGNIPKDLELNMRMREDIDKAMERAKKVIDEVDFEWGKLTGRRYGGLTECYRCEDAKHFIIGMGAWVGDMREAVDKLRSKYGVKVGLIKIRYVRPFPREDLIKWLSNASSAVVFDRSFSPGSGGHLFLETVAHASVAGVRTPIKNCLAGIAGVDVTYEDIVDVVLKSISEVEEVGTFKEFIEWYYRGGR</sequence>
<evidence type="ECO:0000259" key="6">
    <source>
        <dbReference type="Pfam" id="PF01855"/>
    </source>
</evidence>
<dbReference type="Gene3D" id="3.40.50.970">
    <property type="match status" value="1"/>
</dbReference>
<dbReference type="GO" id="GO:0019164">
    <property type="term" value="F:pyruvate synthase activity"/>
    <property type="evidence" value="ECO:0007669"/>
    <property type="project" value="UniProtKB-ARBA"/>
</dbReference>
<dbReference type="PANTHER" id="PTHR32154">
    <property type="entry name" value="PYRUVATE-FLAVODOXIN OXIDOREDUCTASE-RELATED"/>
    <property type="match status" value="1"/>
</dbReference>
<feature type="domain" description="Pyruvate:ferredoxin oxidoreductase core" evidence="7">
    <location>
        <begin position="264"/>
        <end position="368"/>
    </location>
</feature>
<evidence type="ECO:0000313" key="9">
    <source>
        <dbReference type="Proteomes" id="UP000244093"/>
    </source>
</evidence>
<feature type="domain" description="Pyruvate flavodoxin/ferredoxin oxidoreductase pyrimidine binding" evidence="6">
    <location>
        <begin position="17"/>
        <end position="240"/>
    </location>
</feature>
<comment type="catalytic activity">
    <reaction evidence="5">
        <text>a 2-oxocarboxylate + 2 oxidized [2Fe-2S]-[ferredoxin] + CoA = an acyl-CoA + 2 reduced [2Fe-2S]-[ferredoxin] + CO2 + H(+)</text>
        <dbReference type="Rhea" id="RHEA:42316"/>
        <dbReference type="Rhea" id="RHEA-COMP:10000"/>
        <dbReference type="Rhea" id="RHEA-COMP:10001"/>
        <dbReference type="ChEBI" id="CHEBI:15378"/>
        <dbReference type="ChEBI" id="CHEBI:16526"/>
        <dbReference type="ChEBI" id="CHEBI:33737"/>
        <dbReference type="ChEBI" id="CHEBI:33738"/>
        <dbReference type="ChEBI" id="CHEBI:35179"/>
        <dbReference type="ChEBI" id="CHEBI:57287"/>
        <dbReference type="ChEBI" id="CHEBI:58342"/>
        <dbReference type="EC" id="1.2.7.11"/>
    </reaction>
</comment>
<comment type="caution">
    <text evidence="8">The sequence shown here is derived from an EMBL/GenBank/DDBJ whole genome shotgun (WGS) entry which is preliminary data.</text>
</comment>
<dbReference type="SUPFAM" id="SSF52922">
    <property type="entry name" value="TK C-terminal domain-like"/>
    <property type="match status" value="1"/>
</dbReference>